<evidence type="ECO:0000313" key="1">
    <source>
        <dbReference type="EMBL" id="KAI8650429.1"/>
    </source>
</evidence>
<accession>A0ACC0QFN1</accession>
<comment type="caution">
    <text evidence="1">The sequence shown here is derived from an EMBL/GenBank/DDBJ whole genome shotgun (WGS) entry which is preliminary data.</text>
</comment>
<organism evidence="1 2">
    <name type="scientific">Fusarium keratoplasticum</name>
    <dbReference type="NCBI Taxonomy" id="1328300"/>
    <lineage>
        <taxon>Eukaryota</taxon>
        <taxon>Fungi</taxon>
        <taxon>Dikarya</taxon>
        <taxon>Ascomycota</taxon>
        <taxon>Pezizomycotina</taxon>
        <taxon>Sordariomycetes</taxon>
        <taxon>Hypocreomycetidae</taxon>
        <taxon>Hypocreales</taxon>
        <taxon>Nectriaceae</taxon>
        <taxon>Fusarium</taxon>
        <taxon>Fusarium solani species complex</taxon>
    </lineage>
</organism>
<name>A0ACC0QFN1_9HYPO</name>
<dbReference type="Proteomes" id="UP001065298">
    <property type="component" value="Chromosome 12"/>
</dbReference>
<reference evidence="1" key="1">
    <citation type="submission" date="2022-06" db="EMBL/GenBank/DDBJ databases">
        <title>Fusarium solani species complex genomes reveal bases of compartmentalisation and animal pathogenesis.</title>
        <authorList>
            <person name="Tsai I.J."/>
        </authorList>
    </citation>
    <scope>NUCLEOTIDE SEQUENCE</scope>
    <source>
        <strain evidence="1">Fu6.1</strain>
    </source>
</reference>
<keyword evidence="2" id="KW-1185">Reference proteome</keyword>
<gene>
    <name evidence="1" type="ORF">NCS57_01376600</name>
</gene>
<sequence length="622" mass="68908">MVAHDEEHDGLLDEFELQDEDPKTRPNSSHRTVRRCARFAQRHIWCLITVAAIIALLCTFGAAFSSIGTPKAPKGPEKGGHLGIRLHPEEHASRAPTTLTFNWTISAGLRSPDGVEKRVYLVNDEFPGPTIEARSGDRLVLHIHNDLETEGVSLHWHGLRMKNQNLMDGAVGITQCPIPPGRDYVYNITIGDEEHGTFWWHSHSDVQRADGLWGGLIVHSPQEASSQPEDYLVMVSDWFHRNQTEVLAWYADASSRGNEPVPDSLLVNGRGRFNCSMAVPARPVVCSQIAVHGLAPLFNPSREKAMQLRFVNTGSVAGFSVQIDGATMKPFRIDGGFSVHAEGSDSIGILYPGERVDVDVKWTEDYVGGRWLSIDLDSENFGYPNPALNPIQSFQIFEGKGGEYDHKEDHAQSKTQTLNLQNLTAATRVSDIPSKVKETLVFYAKTEKLAHLNYEPVGFINHTSWKPQSPPLLSQNRSAWDENQLVPFIGLTSNEPTRVDVVINNLDDGAHPFHLHGHSFYVLSSHRDEGRGGWGSYNPHSGGQPPNGLNLDFPLRKDTVSVPRRGHIVFALVADNPGIWMLHCHMLVHMARGMAMAIHVGDVADAEHVISADFAAGELCRR</sequence>
<protein>
    <submittedName>
        <fullName evidence="1">Uncharacterized protein</fullName>
    </submittedName>
</protein>
<dbReference type="EMBL" id="CM046514">
    <property type="protein sequence ID" value="KAI8650429.1"/>
    <property type="molecule type" value="Genomic_DNA"/>
</dbReference>
<evidence type="ECO:0000313" key="2">
    <source>
        <dbReference type="Proteomes" id="UP001065298"/>
    </source>
</evidence>
<proteinExistence type="predicted"/>